<proteinExistence type="predicted"/>
<dbReference type="RefSeq" id="WP_030749439.1">
    <property type="nucleotide sequence ID" value="NZ_BNBE01000001.1"/>
</dbReference>
<dbReference type="GeneID" id="95660835"/>
<sequence length="136" mass="14621">MNLSKSLVTAPSWVPASGHALRLAGVHFDAVRIGGYLGEEVAYDLMAFTGFQAGPIVREATRERNVYFLLAPGTAAAFSWPAPTRALYGGGRSESYVGIPAFGGTTWPLGWRSLPTLEDPFVEGELLHRAVESALR</sequence>
<name>A0A919BH02_STRFL</name>
<reference evidence="1" key="1">
    <citation type="journal article" date="2014" name="Int. J. Syst. Evol. Microbiol.">
        <title>Complete genome sequence of Corynebacterium casei LMG S-19264T (=DSM 44701T), isolated from a smear-ripened cheese.</title>
        <authorList>
            <consortium name="US DOE Joint Genome Institute (JGI-PGF)"/>
            <person name="Walter F."/>
            <person name="Albersmeier A."/>
            <person name="Kalinowski J."/>
            <person name="Ruckert C."/>
        </authorList>
    </citation>
    <scope>NUCLEOTIDE SEQUENCE</scope>
    <source>
        <strain evidence="1">JCM 4122</strain>
    </source>
</reference>
<comment type="caution">
    <text evidence="1">The sequence shown here is derived from an EMBL/GenBank/DDBJ whole genome shotgun (WGS) entry which is preliminary data.</text>
</comment>
<dbReference type="EMBL" id="BNBE01000001">
    <property type="protein sequence ID" value="GHF90456.1"/>
    <property type="molecule type" value="Genomic_DNA"/>
</dbReference>
<accession>A0A919BH02</accession>
<evidence type="ECO:0000313" key="2">
    <source>
        <dbReference type="Proteomes" id="UP000632849"/>
    </source>
</evidence>
<dbReference type="AlphaFoldDB" id="A0A919BH02"/>
<evidence type="ECO:0000313" key="1">
    <source>
        <dbReference type="EMBL" id="GHF90456.1"/>
    </source>
</evidence>
<dbReference type="Proteomes" id="UP000632849">
    <property type="component" value="Unassembled WGS sequence"/>
</dbReference>
<organism evidence="1 2">
    <name type="scientific">Streptomyces filamentosus</name>
    <name type="common">Streptomyces roseosporus</name>
    <dbReference type="NCBI Taxonomy" id="67294"/>
    <lineage>
        <taxon>Bacteria</taxon>
        <taxon>Bacillati</taxon>
        <taxon>Actinomycetota</taxon>
        <taxon>Actinomycetes</taxon>
        <taxon>Kitasatosporales</taxon>
        <taxon>Streptomycetaceae</taxon>
        <taxon>Streptomyces</taxon>
    </lineage>
</organism>
<keyword evidence="2" id="KW-1185">Reference proteome</keyword>
<protein>
    <submittedName>
        <fullName evidence="1">Uncharacterized protein</fullName>
    </submittedName>
</protein>
<gene>
    <name evidence="1" type="ORF">GCM10017667_19450</name>
</gene>
<reference evidence="1" key="2">
    <citation type="submission" date="2020-09" db="EMBL/GenBank/DDBJ databases">
        <authorList>
            <person name="Sun Q."/>
            <person name="Ohkuma M."/>
        </authorList>
    </citation>
    <scope>NUCLEOTIDE SEQUENCE</scope>
    <source>
        <strain evidence="1">JCM 4122</strain>
    </source>
</reference>